<organism evidence="2 3">
    <name type="scientific">Microbacterium profundi</name>
    <dbReference type="NCBI Taxonomy" id="450380"/>
    <lineage>
        <taxon>Bacteria</taxon>
        <taxon>Bacillati</taxon>
        <taxon>Actinomycetota</taxon>
        <taxon>Actinomycetes</taxon>
        <taxon>Micrococcales</taxon>
        <taxon>Microbacteriaceae</taxon>
        <taxon>Microbacterium</taxon>
    </lineage>
</organism>
<sequence>MIVQAALGAMPKLAKAGWKVVVPLGVGTALAVGVGTKGVFDVKNGKKARKQALVRLEAELESCELDE</sequence>
<reference evidence="2 3" key="1">
    <citation type="submission" date="2024-06" db="EMBL/GenBank/DDBJ databases">
        <title>The Natural Products Discovery Center: Release of the First 8490 Sequenced Strains for Exploring Actinobacteria Biosynthetic Diversity.</title>
        <authorList>
            <person name="Kalkreuter E."/>
            <person name="Kautsar S.A."/>
            <person name="Yang D."/>
            <person name="Bader C.D."/>
            <person name="Teijaro C.N."/>
            <person name="Fluegel L."/>
            <person name="Davis C.M."/>
            <person name="Simpson J.R."/>
            <person name="Lauterbach L."/>
            <person name="Steele A.D."/>
            <person name="Gui C."/>
            <person name="Meng S."/>
            <person name="Li G."/>
            <person name="Viehrig K."/>
            <person name="Ye F."/>
            <person name="Su P."/>
            <person name="Kiefer A.F."/>
            <person name="Nichols A."/>
            <person name="Cepeda A.J."/>
            <person name="Yan W."/>
            <person name="Fan B."/>
            <person name="Jiang Y."/>
            <person name="Adhikari A."/>
            <person name="Zheng C.-J."/>
            <person name="Schuster L."/>
            <person name="Cowan T.M."/>
            <person name="Smanski M.J."/>
            <person name="Chevrette M.G."/>
            <person name="De Carvalho L.P.S."/>
            <person name="Shen B."/>
        </authorList>
    </citation>
    <scope>NUCLEOTIDE SEQUENCE [LARGE SCALE GENOMIC DNA]</scope>
    <source>
        <strain evidence="2 3">NPDC077434</strain>
    </source>
</reference>
<evidence type="ECO:0000256" key="1">
    <source>
        <dbReference type="SAM" id="Phobius"/>
    </source>
</evidence>
<keyword evidence="1" id="KW-1133">Transmembrane helix</keyword>
<protein>
    <submittedName>
        <fullName evidence="2">Uncharacterized protein</fullName>
    </submittedName>
</protein>
<comment type="caution">
    <text evidence="2">The sequence shown here is derived from an EMBL/GenBank/DDBJ whole genome shotgun (WGS) entry which is preliminary data.</text>
</comment>
<dbReference type="RefSeq" id="WP_366233583.1">
    <property type="nucleotide sequence ID" value="NZ_JBFBMH010000071.1"/>
</dbReference>
<evidence type="ECO:0000313" key="3">
    <source>
        <dbReference type="Proteomes" id="UP001553715"/>
    </source>
</evidence>
<gene>
    <name evidence="2" type="ORF">AB0301_17195</name>
</gene>
<keyword evidence="1" id="KW-0472">Membrane</keyword>
<feature type="transmembrane region" description="Helical" evidence="1">
    <location>
        <begin position="20"/>
        <end position="40"/>
    </location>
</feature>
<name>A0ABV3LLI2_9MICO</name>
<accession>A0ABV3LLI2</accession>
<evidence type="ECO:0000313" key="2">
    <source>
        <dbReference type="EMBL" id="MEW1976785.1"/>
    </source>
</evidence>
<dbReference type="EMBL" id="JBFBMH010000071">
    <property type="protein sequence ID" value="MEW1976785.1"/>
    <property type="molecule type" value="Genomic_DNA"/>
</dbReference>
<dbReference type="Proteomes" id="UP001553715">
    <property type="component" value="Unassembled WGS sequence"/>
</dbReference>
<proteinExistence type="predicted"/>
<keyword evidence="1" id="KW-0812">Transmembrane</keyword>
<keyword evidence="3" id="KW-1185">Reference proteome</keyword>